<evidence type="ECO:0000256" key="6">
    <source>
        <dbReference type="ARBA" id="ARBA00022962"/>
    </source>
</evidence>
<evidence type="ECO:0000256" key="7">
    <source>
        <dbReference type="ARBA" id="ARBA00048741"/>
    </source>
</evidence>
<dbReference type="Proteomes" id="UP001589654">
    <property type="component" value="Unassembled WGS sequence"/>
</dbReference>
<feature type="domain" description="Glutamine amidotransferase type-2" evidence="8">
    <location>
        <begin position="2"/>
        <end position="214"/>
    </location>
</feature>
<sequence>MCGILGQLKFKNSINRENFELMLSSLIHRGPDGFGLKGFEEDRVYLGHRRLSIIDLSDRAKQPISNENESLWLTFNGEIYNYKSLRKELITKGHKFKSDSDSEVIIHGYEEWGVDCLNKLRGIFAFGIFDKNKKEIFLARDHAGVKPLFYYQNENVFLFSSEPKAFFKCDSFRKELNKEALNLYLAFGNVPGEYSIFKGVKKLLPGHYLKLSINSLTPKVVKYWELKYQPKISNKEEAIFKIKDKIEESIELQTLSDVPVGSLLSGGIDSSIITSFLVKRLPYSLSTFSIGFDEKSSDESEYAKLIADSFQTDHIHKEINADIANSCLEELISINEEPFHYNGLFPYLSLANLVKNKGHKVVLGGDGADELFAGYNWYDDFNNWYNQFAKPTYRQRLASIWRGEVLNRKDPISKYITYNGYLSSVLRDEIFGLNDSELITSVISSNWNQNYSPVLNSQIIDFHCFMPDHCLVKVDKISMAKGIEVRVPFLDIELIELVFSIDENLIYNNGEKKFLLKKAMKNYFPENMHINRKKGFSSPIEKWKEEIIGNDAFSILINGALVKNDIINGDALIRNFNKMNSYDQLLLIGLEHWFKKWFQ</sequence>
<dbReference type="CDD" id="cd01991">
    <property type="entry name" value="Asn_synthase_B_C"/>
    <property type="match status" value="1"/>
</dbReference>
<dbReference type="InterPro" id="IPR001962">
    <property type="entry name" value="Asn_synthase"/>
</dbReference>
<evidence type="ECO:0000256" key="1">
    <source>
        <dbReference type="ARBA" id="ARBA00005187"/>
    </source>
</evidence>
<dbReference type="CDD" id="cd00712">
    <property type="entry name" value="AsnB"/>
    <property type="match status" value="1"/>
</dbReference>
<accession>A0ABV5J6Q4</accession>
<keyword evidence="10" id="KW-1185">Reference proteome</keyword>
<reference evidence="9 10" key="1">
    <citation type="submission" date="2024-09" db="EMBL/GenBank/DDBJ databases">
        <authorList>
            <person name="Sun Q."/>
            <person name="Mori K."/>
        </authorList>
    </citation>
    <scope>NUCLEOTIDE SEQUENCE [LARGE SCALE GENOMIC DNA]</scope>
    <source>
        <strain evidence="9 10">CECT 7682</strain>
    </source>
</reference>
<dbReference type="InterPro" id="IPR033738">
    <property type="entry name" value="AsnB_N"/>
</dbReference>
<dbReference type="PANTHER" id="PTHR43284">
    <property type="entry name" value="ASPARAGINE SYNTHETASE (GLUTAMINE-HYDROLYZING)"/>
    <property type="match status" value="1"/>
</dbReference>
<evidence type="ECO:0000256" key="2">
    <source>
        <dbReference type="ARBA" id="ARBA00005752"/>
    </source>
</evidence>
<dbReference type="InterPro" id="IPR051786">
    <property type="entry name" value="ASN_synthetase/amidase"/>
</dbReference>
<dbReference type="InterPro" id="IPR029055">
    <property type="entry name" value="Ntn_hydrolases_N"/>
</dbReference>
<dbReference type="Gene3D" id="3.40.50.620">
    <property type="entry name" value="HUPs"/>
    <property type="match status" value="1"/>
</dbReference>
<proteinExistence type="inferred from homology"/>
<protein>
    <recommendedName>
        <fullName evidence="3">asparagine synthase (glutamine-hydrolyzing)</fullName>
        <ecNumber evidence="3">6.3.5.4</ecNumber>
    </recommendedName>
</protein>
<dbReference type="PROSITE" id="PS51278">
    <property type="entry name" value="GATASE_TYPE_2"/>
    <property type="match status" value="1"/>
</dbReference>
<dbReference type="InterPro" id="IPR014729">
    <property type="entry name" value="Rossmann-like_a/b/a_fold"/>
</dbReference>
<dbReference type="RefSeq" id="WP_290246297.1">
    <property type="nucleotide sequence ID" value="NZ_JAUFQT010000001.1"/>
</dbReference>
<dbReference type="NCBIfam" id="TIGR01536">
    <property type="entry name" value="asn_synth_AEB"/>
    <property type="match status" value="1"/>
</dbReference>
<comment type="catalytic activity">
    <reaction evidence="7">
        <text>L-aspartate + L-glutamine + ATP + H2O = L-asparagine + L-glutamate + AMP + diphosphate + H(+)</text>
        <dbReference type="Rhea" id="RHEA:12228"/>
        <dbReference type="ChEBI" id="CHEBI:15377"/>
        <dbReference type="ChEBI" id="CHEBI:15378"/>
        <dbReference type="ChEBI" id="CHEBI:29985"/>
        <dbReference type="ChEBI" id="CHEBI:29991"/>
        <dbReference type="ChEBI" id="CHEBI:30616"/>
        <dbReference type="ChEBI" id="CHEBI:33019"/>
        <dbReference type="ChEBI" id="CHEBI:58048"/>
        <dbReference type="ChEBI" id="CHEBI:58359"/>
        <dbReference type="ChEBI" id="CHEBI:456215"/>
        <dbReference type="EC" id="6.3.5.4"/>
    </reaction>
</comment>
<dbReference type="Pfam" id="PF13537">
    <property type="entry name" value="GATase_7"/>
    <property type="match status" value="1"/>
</dbReference>
<keyword evidence="9" id="KW-0436">Ligase</keyword>
<dbReference type="PANTHER" id="PTHR43284:SF1">
    <property type="entry name" value="ASPARAGINE SYNTHETASE"/>
    <property type="match status" value="1"/>
</dbReference>
<comment type="similarity">
    <text evidence="2">Belongs to the asparagine synthetase family.</text>
</comment>
<dbReference type="PIRSF" id="PIRSF001589">
    <property type="entry name" value="Asn_synthetase_glu-h"/>
    <property type="match status" value="1"/>
</dbReference>
<evidence type="ECO:0000259" key="8">
    <source>
        <dbReference type="PROSITE" id="PS51278"/>
    </source>
</evidence>
<dbReference type="SUPFAM" id="SSF56235">
    <property type="entry name" value="N-terminal nucleophile aminohydrolases (Ntn hydrolases)"/>
    <property type="match status" value="1"/>
</dbReference>
<name>A0ABV5J6Q4_9BACT</name>
<gene>
    <name evidence="9" type="primary">asnB</name>
    <name evidence="9" type="ORF">ACFFUR_07590</name>
</gene>
<organism evidence="9 10">
    <name type="scientific">Echinicola jeungdonensis</name>
    <dbReference type="NCBI Taxonomy" id="709343"/>
    <lineage>
        <taxon>Bacteria</taxon>
        <taxon>Pseudomonadati</taxon>
        <taxon>Bacteroidota</taxon>
        <taxon>Cytophagia</taxon>
        <taxon>Cytophagales</taxon>
        <taxon>Cyclobacteriaceae</taxon>
        <taxon>Echinicola</taxon>
    </lineage>
</organism>
<comment type="pathway">
    <text evidence="1">Amino-acid biosynthesis; L-asparagine biosynthesis; L-asparagine from L-aspartate (L-Gln route): step 1/1.</text>
</comment>
<dbReference type="SUPFAM" id="SSF52402">
    <property type="entry name" value="Adenine nucleotide alpha hydrolases-like"/>
    <property type="match status" value="1"/>
</dbReference>
<keyword evidence="4" id="KW-0547">Nucleotide-binding</keyword>
<keyword evidence="6" id="KW-0315">Glutamine amidotransferase</keyword>
<dbReference type="InterPro" id="IPR006426">
    <property type="entry name" value="Asn_synth_AEB"/>
</dbReference>
<dbReference type="EC" id="6.3.5.4" evidence="3"/>
<dbReference type="Pfam" id="PF00733">
    <property type="entry name" value="Asn_synthase"/>
    <property type="match status" value="1"/>
</dbReference>
<evidence type="ECO:0000313" key="10">
    <source>
        <dbReference type="Proteomes" id="UP001589654"/>
    </source>
</evidence>
<dbReference type="EMBL" id="JBHMEW010000052">
    <property type="protein sequence ID" value="MFB9211664.1"/>
    <property type="molecule type" value="Genomic_DNA"/>
</dbReference>
<evidence type="ECO:0000313" key="9">
    <source>
        <dbReference type="EMBL" id="MFB9211664.1"/>
    </source>
</evidence>
<dbReference type="GO" id="GO:0004066">
    <property type="term" value="F:asparagine synthase (glutamine-hydrolyzing) activity"/>
    <property type="evidence" value="ECO:0007669"/>
    <property type="project" value="UniProtKB-EC"/>
</dbReference>
<dbReference type="Gene3D" id="3.60.20.10">
    <property type="entry name" value="Glutamine Phosphoribosylpyrophosphate, subunit 1, domain 1"/>
    <property type="match status" value="1"/>
</dbReference>
<dbReference type="InterPro" id="IPR017932">
    <property type="entry name" value="GATase_2_dom"/>
</dbReference>
<evidence type="ECO:0000256" key="4">
    <source>
        <dbReference type="ARBA" id="ARBA00022741"/>
    </source>
</evidence>
<evidence type="ECO:0000256" key="5">
    <source>
        <dbReference type="ARBA" id="ARBA00022840"/>
    </source>
</evidence>
<keyword evidence="5" id="KW-0067">ATP-binding</keyword>
<comment type="caution">
    <text evidence="9">The sequence shown here is derived from an EMBL/GenBank/DDBJ whole genome shotgun (WGS) entry which is preliminary data.</text>
</comment>
<evidence type="ECO:0000256" key="3">
    <source>
        <dbReference type="ARBA" id="ARBA00012737"/>
    </source>
</evidence>